<protein>
    <submittedName>
        <fullName evidence="2">Uncharacterized protein</fullName>
    </submittedName>
</protein>
<dbReference type="Proteomes" id="UP000256253">
    <property type="component" value="Unassembled WGS sequence"/>
</dbReference>
<evidence type="ECO:0000313" key="3">
    <source>
        <dbReference type="Proteomes" id="UP000256253"/>
    </source>
</evidence>
<feature type="compositionally biased region" description="Basic residues" evidence="1">
    <location>
        <begin position="592"/>
        <end position="603"/>
    </location>
</feature>
<evidence type="ECO:0000256" key="1">
    <source>
        <dbReference type="SAM" id="MobiDB-lite"/>
    </source>
</evidence>
<feature type="compositionally biased region" description="Basic and acidic residues" evidence="1">
    <location>
        <begin position="550"/>
        <end position="572"/>
    </location>
</feature>
<proteinExistence type="predicted"/>
<feature type="compositionally biased region" description="Basic and acidic residues" evidence="1">
    <location>
        <begin position="496"/>
        <end position="523"/>
    </location>
</feature>
<feature type="compositionally biased region" description="Basic and acidic residues" evidence="1">
    <location>
        <begin position="47"/>
        <end position="77"/>
    </location>
</feature>
<dbReference type="RefSeq" id="WP_115924549.1">
    <property type="nucleotide sequence ID" value="NZ_QTUA01000002.1"/>
</dbReference>
<name>A0A3D9U589_9MICO</name>
<accession>A0A3D9U589</accession>
<feature type="compositionally biased region" description="Basic and acidic residues" evidence="1">
    <location>
        <begin position="607"/>
        <end position="618"/>
    </location>
</feature>
<reference evidence="2 3" key="1">
    <citation type="submission" date="2018-08" db="EMBL/GenBank/DDBJ databases">
        <title>Sequencing the genomes of 1000 actinobacteria strains.</title>
        <authorList>
            <person name="Klenk H.-P."/>
        </authorList>
    </citation>
    <scope>NUCLEOTIDE SEQUENCE [LARGE SCALE GENOMIC DNA]</scope>
    <source>
        <strain evidence="2 3">DSM 22967</strain>
    </source>
</reference>
<feature type="compositionally biased region" description="Basic and acidic residues" evidence="1">
    <location>
        <begin position="29"/>
        <end position="39"/>
    </location>
</feature>
<organism evidence="2 3">
    <name type="scientific">Calidifontibacter indicus</name>
    <dbReference type="NCBI Taxonomy" id="419650"/>
    <lineage>
        <taxon>Bacteria</taxon>
        <taxon>Bacillati</taxon>
        <taxon>Actinomycetota</taxon>
        <taxon>Actinomycetes</taxon>
        <taxon>Micrococcales</taxon>
        <taxon>Dermacoccaceae</taxon>
        <taxon>Calidifontibacter</taxon>
    </lineage>
</organism>
<feature type="region of interest" description="Disordered" evidence="1">
    <location>
        <begin position="29"/>
        <end position="77"/>
    </location>
</feature>
<evidence type="ECO:0000313" key="2">
    <source>
        <dbReference type="EMBL" id="REF24658.1"/>
    </source>
</evidence>
<feature type="region of interest" description="Disordered" evidence="1">
    <location>
        <begin position="496"/>
        <end position="618"/>
    </location>
</feature>
<dbReference type="OrthoDB" id="4524286at2"/>
<sequence length="618" mass="69036">MSDEIGQEFDRVLRTALMGLGQLGERVARRQAEREREQATRLNQAQHEARQREQDARQRRQDTERAQERIGREQQRHLQTADRVWLDERDAARMVYRPFTQPATLERATPEQASKAWEQARFWSEQDPFARESARVIREAILAKHGQEPSKILTRAAAAHAAGPTSSSAVAEVTDERVHRAVEWAERDAPLYYTRHVDDRLLAADGTLNLAVAGQLVNDHDEWARAGELSHETAVREWARHLGRAELDPPAGEHPTAAQLRELEKTWKIKSAPVAKLTVGKAQEFAAEHAPPYYRRHVDERLHGSDARTELLADMTALRDHGAIPLRSRHEEWARWSGENLAGLDDAERTARLEEAWAAGVDERGALELEQLRQAQEISGVSERTATMDEQLRAAYAKHLDPEVAREISQEDLARSWQAASIPATSNPGDQAAAEQLHRQFVARFGTDPGQWASEQQNAAPGRGRDWLLVDVLADQAAEYGDRIDAANARAAARAGEADATHTDPEIAARGEHRSDVERRTAYAEEATAELWHNDEQRAQEQGAQGEDIAYDRANESDLRAEGVTPDAREAVVDSSHGFSAPTATMVAKAGRTPKNRKARKTATARTAERSADRSRGR</sequence>
<dbReference type="EMBL" id="QTUA01000002">
    <property type="protein sequence ID" value="REF24658.1"/>
    <property type="molecule type" value="Genomic_DNA"/>
</dbReference>
<dbReference type="AlphaFoldDB" id="A0A3D9U589"/>
<keyword evidence="3" id="KW-1185">Reference proteome</keyword>
<comment type="caution">
    <text evidence="2">The sequence shown here is derived from an EMBL/GenBank/DDBJ whole genome shotgun (WGS) entry which is preliminary data.</text>
</comment>
<gene>
    <name evidence="2" type="ORF">DFJ65_3445</name>
</gene>